<gene>
    <name evidence="1" type="ORF">GCM10008906_22170</name>
</gene>
<protein>
    <recommendedName>
        <fullName evidence="3">SEC-C motif protein</fullName>
    </recommendedName>
</protein>
<keyword evidence="2" id="KW-1185">Reference proteome</keyword>
<sequence length="361" mass="42991">MKEIFEKITDRCLCGSGKKYVNCCKGKINPNENQVIHKKFMLYLDDLRRKYRKICLHPKSDECSYIKSHAHSISQKAVLNLIAERGEVLMPVVYGVTNEFRMKSMGVESKATKFYCFCSKHDGMFYDIDKRDVYLDEYTFFLYAYRNFAATYYKVVRELDCFTKLKKKYDINFNPYAVFMNGEMKKSIPALEGIKKKFDDSILTNKYDCLESIYLTLDYRVYFAASTCFDLMFDILGNRIEHAKYDLPMVYISIIPQEQRTQIIFSWFKEDNSLYGFLKEQLKIVPTRYVLKYLNNLLTLNCENMTVAPILWRHWSADAQNEFLKLGSRHLINENIKNHSYSYFETRNFNLFERIYKFNIE</sequence>
<dbReference type="Pfam" id="PF02810">
    <property type="entry name" value="SEC-C"/>
    <property type="match status" value="1"/>
</dbReference>
<accession>A0ABP3URU9</accession>
<dbReference type="EMBL" id="BAAACG010000010">
    <property type="protein sequence ID" value="GAA0741248.1"/>
    <property type="molecule type" value="Genomic_DNA"/>
</dbReference>
<evidence type="ECO:0008006" key="3">
    <source>
        <dbReference type="Google" id="ProtNLM"/>
    </source>
</evidence>
<evidence type="ECO:0000313" key="2">
    <source>
        <dbReference type="Proteomes" id="UP001501510"/>
    </source>
</evidence>
<organism evidence="1 2">
    <name type="scientific">Clostridium oceanicum</name>
    <dbReference type="NCBI Taxonomy" id="1543"/>
    <lineage>
        <taxon>Bacteria</taxon>
        <taxon>Bacillati</taxon>
        <taxon>Bacillota</taxon>
        <taxon>Clostridia</taxon>
        <taxon>Eubacteriales</taxon>
        <taxon>Clostridiaceae</taxon>
        <taxon>Clostridium</taxon>
    </lineage>
</organism>
<name>A0ABP3URU9_9CLOT</name>
<dbReference type="InterPro" id="IPR004027">
    <property type="entry name" value="SEC_C_motif"/>
</dbReference>
<evidence type="ECO:0000313" key="1">
    <source>
        <dbReference type="EMBL" id="GAA0741248.1"/>
    </source>
</evidence>
<reference evidence="2" key="1">
    <citation type="journal article" date="2019" name="Int. J. Syst. Evol. Microbiol.">
        <title>The Global Catalogue of Microorganisms (GCM) 10K type strain sequencing project: providing services to taxonomists for standard genome sequencing and annotation.</title>
        <authorList>
            <consortium name="The Broad Institute Genomics Platform"/>
            <consortium name="The Broad Institute Genome Sequencing Center for Infectious Disease"/>
            <person name="Wu L."/>
            <person name="Ma J."/>
        </authorList>
    </citation>
    <scope>NUCLEOTIDE SEQUENCE [LARGE SCALE GENOMIC DNA]</scope>
    <source>
        <strain evidence="2">JCM 1407</strain>
    </source>
</reference>
<dbReference type="RefSeq" id="WP_343761652.1">
    <property type="nucleotide sequence ID" value="NZ_BAAACG010000010.1"/>
</dbReference>
<dbReference type="Proteomes" id="UP001501510">
    <property type="component" value="Unassembled WGS sequence"/>
</dbReference>
<proteinExistence type="predicted"/>
<comment type="caution">
    <text evidence="1">The sequence shown here is derived from an EMBL/GenBank/DDBJ whole genome shotgun (WGS) entry which is preliminary data.</text>
</comment>